<keyword evidence="1" id="KW-0472">Membrane</keyword>
<proteinExistence type="predicted"/>
<gene>
    <name evidence="2" type="ORF">LSAT_V11C500292520</name>
</gene>
<protein>
    <recommendedName>
        <fullName evidence="4">Reverse transcriptase domain-containing protein</fullName>
    </recommendedName>
</protein>
<evidence type="ECO:0008006" key="4">
    <source>
        <dbReference type="Google" id="ProtNLM"/>
    </source>
</evidence>
<organism evidence="2 3">
    <name type="scientific">Lactuca sativa</name>
    <name type="common">Garden lettuce</name>
    <dbReference type="NCBI Taxonomy" id="4236"/>
    <lineage>
        <taxon>Eukaryota</taxon>
        <taxon>Viridiplantae</taxon>
        <taxon>Streptophyta</taxon>
        <taxon>Embryophyta</taxon>
        <taxon>Tracheophyta</taxon>
        <taxon>Spermatophyta</taxon>
        <taxon>Magnoliopsida</taxon>
        <taxon>eudicotyledons</taxon>
        <taxon>Gunneridae</taxon>
        <taxon>Pentapetalae</taxon>
        <taxon>asterids</taxon>
        <taxon>campanulids</taxon>
        <taxon>Asterales</taxon>
        <taxon>Asteraceae</taxon>
        <taxon>Cichorioideae</taxon>
        <taxon>Cichorieae</taxon>
        <taxon>Lactucinae</taxon>
        <taxon>Lactuca</taxon>
    </lineage>
</organism>
<evidence type="ECO:0000256" key="1">
    <source>
        <dbReference type="SAM" id="Phobius"/>
    </source>
</evidence>
<dbReference type="InterPro" id="IPR052343">
    <property type="entry name" value="Retrotransposon-Effector_Assoc"/>
</dbReference>
<reference evidence="2 3" key="1">
    <citation type="journal article" date="2017" name="Nat. Commun.">
        <title>Genome assembly with in vitro proximity ligation data and whole-genome triplication in lettuce.</title>
        <authorList>
            <person name="Reyes-Chin-Wo S."/>
            <person name="Wang Z."/>
            <person name="Yang X."/>
            <person name="Kozik A."/>
            <person name="Arikit S."/>
            <person name="Song C."/>
            <person name="Xia L."/>
            <person name="Froenicke L."/>
            <person name="Lavelle D.O."/>
            <person name="Truco M.J."/>
            <person name="Xia R."/>
            <person name="Zhu S."/>
            <person name="Xu C."/>
            <person name="Xu H."/>
            <person name="Xu X."/>
            <person name="Cox K."/>
            <person name="Korf I."/>
            <person name="Meyers B.C."/>
            <person name="Michelmore R.W."/>
        </authorList>
    </citation>
    <scope>NUCLEOTIDE SEQUENCE [LARGE SCALE GENOMIC DNA]</scope>
    <source>
        <strain evidence="3">cv. Salinas</strain>
        <tissue evidence="2">Seedlings</tissue>
    </source>
</reference>
<comment type="caution">
    <text evidence="2">The sequence shown here is derived from an EMBL/GenBank/DDBJ whole genome shotgun (WGS) entry which is preliminary data.</text>
</comment>
<dbReference type="Proteomes" id="UP000235145">
    <property type="component" value="Unassembled WGS sequence"/>
</dbReference>
<name>A0A9R1VMH7_LACSA</name>
<dbReference type="PANTHER" id="PTHR46890">
    <property type="entry name" value="NON-LTR RETROLELEMENT REVERSE TRANSCRIPTASE-LIKE PROTEIN-RELATED"/>
    <property type="match status" value="1"/>
</dbReference>
<evidence type="ECO:0000313" key="2">
    <source>
        <dbReference type="EMBL" id="KAJ0207783.1"/>
    </source>
</evidence>
<keyword evidence="3" id="KW-1185">Reference proteome</keyword>
<accession>A0A9R1VMH7</accession>
<feature type="transmembrane region" description="Helical" evidence="1">
    <location>
        <begin position="242"/>
        <end position="259"/>
    </location>
</feature>
<dbReference type="AlphaFoldDB" id="A0A9R1VMH7"/>
<evidence type="ECO:0000313" key="3">
    <source>
        <dbReference type="Proteomes" id="UP000235145"/>
    </source>
</evidence>
<keyword evidence="1" id="KW-1133">Transmembrane helix</keyword>
<dbReference type="EMBL" id="NBSK02000005">
    <property type="protein sequence ID" value="KAJ0207783.1"/>
    <property type="molecule type" value="Genomic_DNA"/>
</dbReference>
<dbReference type="PANTHER" id="PTHR46890:SF50">
    <property type="entry name" value="RNA-DIRECTED DNA POLYMERASE, EUKARYOTA, REVERSE TRANSCRIPTASE ZINC-BINDING DOMAIN PROTEIN-RELATED"/>
    <property type="match status" value="1"/>
</dbReference>
<keyword evidence="1" id="KW-0812">Transmembrane</keyword>
<feature type="transmembrane region" description="Helical" evidence="1">
    <location>
        <begin position="206"/>
        <end position="222"/>
    </location>
</feature>
<sequence length="265" mass="30674">MLKNKYQENRLHGLQINGVWTTDTPVIKKEVHRFLRLSSNENRLLEMNFNSEEIKNAVFECGSKKAPRPDGFTFKLLKSQWDFIKYDAMSYVKYFEEFGRIFIGCHSSFIMLNPEIINPIKIGGYRPIIIIGCMYKIIANVLAARMKKVIGFVIYEVKTTYVDGRNILDGPLIINEIYYWEKNVKNKVFLFKVDFEKSGVQQGDPLSLFLFIIAMEGLNIAMKMTCCKSIFQGVKMHNNGPIIFICYTPTMLFLWVSGLNPTSRI</sequence>